<dbReference type="InterPro" id="IPR010998">
    <property type="entry name" value="Integrase_recombinase_N"/>
</dbReference>
<feature type="domain" description="Tyr recombinase" evidence="5">
    <location>
        <begin position="176"/>
        <end position="357"/>
    </location>
</feature>
<dbReference type="Pfam" id="PF00589">
    <property type="entry name" value="Phage_integrase"/>
    <property type="match status" value="1"/>
</dbReference>
<dbReference type="PANTHER" id="PTHR30349">
    <property type="entry name" value="PHAGE INTEGRASE-RELATED"/>
    <property type="match status" value="1"/>
</dbReference>
<evidence type="ECO:0000256" key="4">
    <source>
        <dbReference type="ARBA" id="ARBA00023172"/>
    </source>
</evidence>
<evidence type="ECO:0000256" key="2">
    <source>
        <dbReference type="ARBA" id="ARBA00022908"/>
    </source>
</evidence>
<dbReference type="PANTHER" id="PTHR30349:SF64">
    <property type="entry name" value="PROPHAGE INTEGRASE INTD-RELATED"/>
    <property type="match status" value="1"/>
</dbReference>
<gene>
    <name evidence="6" type="ORF">BE18_22945</name>
</gene>
<dbReference type="CDD" id="cd00397">
    <property type="entry name" value="DNA_BRE_C"/>
    <property type="match status" value="1"/>
</dbReference>
<evidence type="ECO:0000256" key="1">
    <source>
        <dbReference type="ARBA" id="ARBA00008857"/>
    </source>
</evidence>
<dbReference type="GO" id="GO:0015074">
    <property type="term" value="P:DNA integration"/>
    <property type="evidence" value="ECO:0007669"/>
    <property type="project" value="UniProtKB-KW"/>
</dbReference>
<dbReference type="InterPro" id="IPR013762">
    <property type="entry name" value="Integrase-like_cat_sf"/>
</dbReference>
<dbReference type="GO" id="GO:0003677">
    <property type="term" value="F:DNA binding"/>
    <property type="evidence" value="ECO:0007669"/>
    <property type="project" value="UniProtKB-KW"/>
</dbReference>
<dbReference type="InterPro" id="IPR004107">
    <property type="entry name" value="Integrase_SAM-like_N"/>
</dbReference>
<comment type="caution">
    <text evidence="6">The sequence shown here is derived from an EMBL/GenBank/DDBJ whole genome shotgun (WGS) entry which is preliminary data.</text>
</comment>
<dbReference type="Gene3D" id="1.10.443.10">
    <property type="entry name" value="Intergrase catalytic core"/>
    <property type="match status" value="1"/>
</dbReference>
<dbReference type="AlphaFoldDB" id="A0A150S9X9"/>
<dbReference type="GO" id="GO:0006310">
    <property type="term" value="P:DNA recombination"/>
    <property type="evidence" value="ECO:0007669"/>
    <property type="project" value="UniProtKB-KW"/>
</dbReference>
<keyword evidence="3" id="KW-0238">DNA-binding</keyword>
<evidence type="ECO:0000259" key="5">
    <source>
        <dbReference type="PROSITE" id="PS51898"/>
    </source>
</evidence>
<dbReference type="Proteomes" id="UP000075515">
    <property type="component" value="Unassembled WGS sequence"/>
</dbReference>
<dbReference type="Gene3D" id="1.10.150.130">
    <property type="match status" value="1"/>
</dbReference>
<dbReference type="EMBL" id="JEMC01002261">
    <property type="protein sequence ID" value="KYF89294.1"/>
    <property type="molecule type" value="Genomic_DNA"/>
</dbReference>
<accession>A0A150S9X9</accession>
<name>A0A150S9X9_SORCE</name>
<organism evidence="6 7">
    <name type="scientific">Sorangium cellulosum</name>
    <name type="common">Polyangium cellulosum</name>
    <dbReference type="NCBI Taxonomy" id="56"/>
    <lineage>
        <taxon>Bacteria</taxon>
        <taxon>Pseudomonadati</taxon>
        <taxon>Myxococcota</taxon>
        <taxon>Polyangia</taxon>
        <taxon>Polyangiales</taxon>
        <taxon>Polyangiaceae</taxon>
        <taxon>Sorangium</taxon>
    </lineage>
</organism>
<dbReference type="Pfam" id="PF14659">
    <property type="entry name" value="Phage_int_SAM_3"/>
    <property type="match status" value="1"/>
</dbReference>
<reference evidence="6 7" key="1">
    <citation type="submission" date="2014-02" db="EMBL/GenBank/DDBJ databases">
        <title>The small core and large imbalanced accessory genome model reveals a collaborative survival strategy of Sorangium cellulosum strains in nature.</title>
        <authorList>
            <person name="Han K."/>
            <person name="Peng R."/>
            <person name="Blom J."/>
            <person name="Li Y.-Z."/>
        </authorList>
    </citation>
    <scope>NUCLEOTIDE SEQUENCE [LARGE SCALE GENOMIC DNA]</scope>
    <source>
        <strain evidence="6 7">So0149</strain>
    </source>
</reference>
<proteinExistence type="inferred from homology"/>
<sequence>MIRKVQRRGELRLFIDISYKKPDGTRARFRKDAEVQTMTAARAEERRILGNIAQYGSPYEPTAGAQAEAAPVITFGEAVALFREGKAITELKPSSRVTYEDVLVAKLLPRFGKHRLDQITFEEVQKLDAELVQAGLGASSRRNVIIVLRSVLGAAHELGKLPAIPKLPALPKVGKTVLRVLRQEEVDRTLSVSKPSARLAFSLAAYAGLRAGEVRGLRWTDVDFKAGEIVVRRARCKGEEAAPKSGHQRRIPIAVPLRPLLEAASKQKASPWTEVALTEQGKPWGEYGLLQAFKRAAKRAGLEDGWRFHDLRHFFVTRLLSSGAPTLAVKELAGHEELATTQRYAHAVQEDLRAAIARLGNAGATG</sequence>
<dbReference type="InterPro" id="IPR002104">
    <property type="entry name" value="Integrase_catalytic"/>
</dbReference>
<keyword evidence="2" id="KW-0229">DNA integration</keyword>
<comment type="similarity">
    <text evidence="1">Belongs to the 'phage' integrase family.</text>
</comment>
<evidence type="ECO:0000313" key="7">
    <source>
        <dbReference type="Proteomes" id="UP000075515"/>
    </source>
</evidence>
<dbReference type="InterPro" id="IPR050090">
    <property type="entry name" value="Tyrosine_recombinase_XerCD"/>
</dbReference>
<dbReference type="PROSITE" id="PS51898">
    <property type="entry name" value="TYR_RECOMBINASE"/>
    <property type="match status" value="1"/>
</dbReference>
<protein>
    <recommendedName>
        <fullName evidence="5">Tyr recombinase domain-containing protein</fullName>
    </recommendedName>
</protein>
<evidence type="ECO:0000313" key="6">
    <source>
        <dbReference type="EMBL" id="KYF89294.1"/>
    </source>
</evidence>
<dbReference type="InterPro" id="IPR011010">
    <property type="entry name" value="DNA_brk_join_enz"/>
</dbReference>
<dbReference type="SUPFAM" id="SSF56349">
    <property type="entry name" value="DNA breaking-rejoining enzymes"/>
    <property type="match status" value="1"/>
</dbReference>
<keyword evidence="4" id="KW-0233">DNA recombination</keyword>
<evidence type="ECO:0000256" key="3">
    <source>
        <dbReference type="ARBA" id="ARBA00023125"/>
    </source>
</evidence>